<evidence type="ECO:0000313" key="2">
    <source>
        <dbReference type="Proteomes" id="UP001064048"/>
    </source>
</evidence>
<reference evidence="1 2" key="1">
    <citation type="journal article" date="2022" name="Genome Biol. Evol.">
        <title>The Spruce Budworm Genome: Reconstructing the Evolutionary History of Antifreeze Proteins.</title>
        <authorList>
            <person name="Beliveau C."/>
            <person name="Gagne P."/>
            <person name="Picq S."/>
            <person name="Vernygora O."/>
            <person name="Keeling C.I."/>
            <person name="Pinkney K."/>
            <person name="Doucet D."/>
            <person name="Wen F."/>
            <person name="Johnston J.S."/>
            <person name="Maaroufi H."/>
            <person name="Boyle B."/>
            <person name="Laroche J."/>
            <person name="Dewar K."/>
            <person name="Juretic N."/>
            <person name="Blackburn G."/>
            <person name="Nisole A."/>
            <person name="Brunet B."/>
            <person name="Brandao M."/>
            <person name="Lumley L."/>
            <person name="Duan J."/>
            <person name="Quan G."/>
            <person name="Lucarotti C.J."/>
            <person name="Roe A.D."/>
            <person name="Sperling F.A.H."/>
            <person name="Levesque R.C."/>
            <person name="Cusson M."/>
        </authorList>
    </citation>
    <scope>NUCLEOTIDE SEQUENCE [LARGE SCALE GENOMIC DNA]</scope>
    <source>
        <strain evidence="1">Glfc:IPQL:Cfum</strain>
    </source>
</reference>
<organism evidence="1 2">
    <name type="scientific">Choristoneura fumiferana</name>
    <name type="common">Spruce budworm moth</name>
    <name type="synonym">Archips fumiferana</name>
    <dbReference type="NCBI Taxonomy" id="7141"/>
    <lineage>
        <taxon>Eukaryota</taxon>
        <taxon>Metazoa</taxon>
        <taxon>Ecdysozoa</taxon>
        <taxon>Arthropoda</taxon>
        <taxon>Hexapoda</taxon>
        <taxon>Insecta</taxon>
        <taxon>Pterygota</taxon>
        <taxon>Neoptera</taxon>
        <taxon>Endopterygota</taxon>
        <taxon>Lepidoptera</taxon>
        <taxon>Glossata</taxon>
        <taxon>Ditrysia</taxon>
        <taxon>Tortricoidea</taxon>
        <taxon>Tortricidae</taxon>
        <taxon>Tortricinae</taxon>
        <taxon>Choristoneura</taxon>
    </lineage>
</organism>
<keyword evidence="2" id="KW-1185">Reference proteome</keyword>
<name>A0ACC0J8N4_CHOFU</name>
<protein>
    <submittedName>
        <fullName evidence="1">Uncharacterized protein</fullName>
    </submittedName>
</protein>
<accession>A0ACC0J8N4</accession>
<gene>
    <name evidence="1" type="ORF">MSG28_008962</name>
</gene>
<evidence type="ECO:0000313" key="1">
    <source>
        <dbReference type="EMBL" id="KAI8420475.1"/>
    </source>
</evidence>
<dbReference type="EMBL" id="CM046114">
    <property type="protein sequence ID" value="KAI8420475.1"/>
    <property type="molecule type" value="Genomic_DNA"/>
</dbReference>
<proteinExistence type="predicted"/>
<dbReference type="Proteomes" id="UP001064048">
    <property type="component" value="Chromosome 14"/>
</dbReference>
<comment type="caution">
    <text evidence="1">The sequence shown here is derived from an EMBL/GenBank/DDBJ whole genome shotgun (WGS) entry which is preliminary data.</text>
</comment>
<sequence length="435" mass="45607">MAVAINKGIFIVAAKRTPFGRYGGKLRDVHPSDLLAAAAKDAFKASGVSPALVDTVNIGQVNGLSGTSDGGLAPRHASLKSGVPQEKPALGVNRLCGSGFQAIINSAQFLWILQLLFSLRIGLALGHMWALRLLELGNILLDLDIITGAAQVSLAGGTENMSAVPFVVRNVRFGTALGQNIEFEDSLNRSSLDTFCNFTMPQTAENLAERYKLQRSEVDAFALQSQQRWKAAFDAGLFNEEMSPVTVKVKKQDVVVSVDEHPRPETTPEGLAKLPVLFRKGGVVTAGNSSGVNDGAGALVLASEEAAGQHGLKPLARLLGWSFVGVDPSVMGIGPVPAIQSLLAANKLSLKDIDLIEINEAFAAQTLACVKELGIDQSILNVNGGAVALGHPVGASGARITAHLAYELRRRGLKRGIGSACIGGGQGIALLLETV</sequence>